<comment type="caution">
    <text evidence="2">The sequence shown here is derived from an EMBL/GenBank/DDBJ whole genome shotgun (WGS) entry which is preliminary data.</text>
</comment>
<feature type="domain" description="Nitroreductase" evidence="1">
    <location>
        <begin position="45"/>
        <end position="155"/>
    </location>
</feature>
<sequence length="169" mass="17919">DAAQWVGVPPPGDALGRAHGALRVTAAVQGVLGRTDGVYRVDGGEAVLERADPTAAAQLEQHYGYGLTPYNGCDIRHATAVWFFSVRPRDLVEGSGPHAWHDAQYACGWAAQGVCIAAAAAGLFARPVRAFHEVPTQRVLGLDPEEMLVLAVVTGAERHTAGVQLDLRF</sequence>
<dbReference type="InterPro" id="IPR029479">
    <property type="entry name" value="Nitroreductase"/>
</dbReference>
<accession>A0ABW3BLF5</accession>
<protein>
    <submittedName>
        <fullName evidence="2">Nitroreductase family protein</fullName>
    </submittedName>
</protein>
<dbReference type="SUPFAM" id="SSF55469">
    <property type="entry name" value="FMN-dependent nitroreductase-like"/>
    <property type="match status" value="1"/>
</dbReference>
<reference evidence="3" key="1">
    <citation type="journal article" date="2019" name="Int. J. Syst. Evol. Microbiol.">
        <title>The Global Catalogue of Microorganisms (GCM) 10K type strain sequencing project: providing services to taxonomists for standard genome sequencing and annotation.</title>
        <authorList>
            <consortium name="The Broad Institute Genomics Platform"/>
            <consortium name="The Broad Institute Genome Sequencing Center for Infectious Disease"/>
            <person name="Wu L."/>
            <person name="Ma J."/>
        </authorList>
    </citation>
    <scope>NUCLEOTIDE SEQUENCE [LARGE SCALE GENOMIC DNA]</scope>
    <source>
        <strain evidence="3">CCUG 63369</strain>
    </source>
</reference>
<dbReference type="Gene3D" id="3.40.109.10">
    <property type="entry name" value="NADH Oxidase"/>
    <property type="match status" value="1"/>
</dbReference>
<name>A0ABW3BLF5_9ACTN</name>
<dbReference type="EMBL" id="JBHTHR010001160">
    <property type="protein sequence ID" value="MFD0803844.1"/>
    <property type="molecule type" value="Genomic_DNA"/>
</dbReference>
<organism evidence="2 3">
    <name type="scientific">Streptomonospora algeriensis</name>
    <dbReference type="NCBI Taxonomy" id="995084"/>
    <lineage>
        <taxon>Bacteria</taxon>
        <taxon>Bacillati</taxon>
        <taxon>Actinomycetota</taxon>
        <taxon>Actinomycetes</taxon>
        <taxon>Streptosporangiales</taxon>
        <taxon>Nocardiopsidaceae</taxon>
        <taxon>Streptomonospora</taxon>
    </lineage>
</organism>
<dbReference type="Pfam" id="PF00881">
    <property type="entry name" value="Nitroreductase"/>
    <property type="match status" value="1"/>
</dbReference>
<dbReference type="InterPro" id="IPR000415">
    <property type="entry name" value="Nitroreductase-like"/>
</dbReference>
<evidence type="ECO:0000313" key="3">
    <source>
        <dbReference type="Proteomes" id="UP001596956"/>
    </source>
</evidence>
<feature type="non-terminal residue" evidence="2">
    <location>
        <position position="1"/>
    </location>
</feature>
<keyword evidence="3" id="KW-1185">Reference proteome</keyword>
<gene>
    <name evidence="2" type="ORF">ACFQZU_21340</name>
</gene>
<evidence type="ECO:0000259" key="1">
    <source>
        <dbReference type="Pfam" id="PF00881"/>
    </source>
</evidence>
<proteinExistence type="predicted"/>
<dbReference type="Proteomes" id="UP001596956">
    <property type="component" value="Unassembled WGS sequence"/>
</dbReference>
<evidence type="ECO:0000313" key="2">
    <source>
        <dbReference type="EMBL" id="MFD0803844.1"/>
    </source>
</evidence>